<accession>A0ABD7U742</accession>
<organism evidence="1 2">
    <name type="scientific">Bacteroides thetaiotaomicron</name>
    <dbReference type="NCBI Taxonomy" id="818"/>
    <lineage>
        <taxon>Bacteria</taxon>
        <taxon>Pseudomonadati</taxon>
        <taxon>Bacteroidota</taxon>
        <taxon>Bacteroidia</taxon>
        <taxon>Bacteroidales</taxon>
        <taxon>Bacteroidaceae</taxon>
        <taxon>Bacteroides</taxon>
    </lineage>
</organism>
<name>A0ABD7U742_BACT4</name>
<dbReference type="RefSeq" id="WP_117577108.1">
    <property type="nucleotide sequence ID" value="NZ_CP083680.1"/>
</dbReference>
<reference evidence="1 2" key="1">
    <citation type="submission" date="2021-06" db="EMBL/GenBank/DDBJ databases">
        <title>Interrogation of the integrated mobile genetic elements in gut-associated Bacteroides with a consensus prediction approach.</title>
        <authorList>
            <person name="Campbell D.E."/>
            <person name="Leigh J.R."/>
            <person name="Kim T."/>
            <person name="England W."/>
            <person name="Whitaker R.J."/>
            <person name="Degnan P.H."/>
        </authorList>
    </citation>
    <scope>NUCLEOTIDE SEQUENCE [LARGE SCALE GENOMIC DNA]</scope>
    <source>
        <strain evidence="1 2">WAL8669</strain>
    </source>
</reference>
<gene>
    <name evidence="1" type="ORF">KQP68_03325</name>
</gene>
<dbReference type="Proteomes" id="UP001156218">
    <property type="component" value="Chromosome"/>
</dbReference>
<protein>
    <recommendedName>
        <fullName evidence="3">Phage protein</fullName>
    </recommendedName>
</protein>
<evidence type="ECO:0008006" key="3">
    <source>
        <dbReference type="Google" id="ProtNLM"/>
    </source>
</evidence>
<evidence type="ECO:0000313" key="2">
    <source>
        <dbReference type="Proteomes" id="UP001156218"/>
    </source>
</evidence>
<sequence>MATYRIIAKTNGYIANRDIQFNGRTEIIVERELALKEAYKMLLDMFNEKYADNEEVGYAANWGIAVIRSRKYVDGATPTFSDGTRSFDWDGRSYVIEAEEVE</sequence>
<dbReference type="AlphaFoldDB" id="A0ABD7U742"/>
<dbReference type="EMBL" id="CP083680">
    <property type="protein sequence ID" value="UYU67325.1"/>
    <property type="molecule type" value="Genomic_DNA"/>
</dbReference>
<evidence type="ECO:0000313" key="1">
    <source>
        <dbReference type="EMBL" id="UYU67325.1"/>
    </source>
</evidence>
<proteinExistence type="predicted"/>